<evidence type="ECO:0000256" key="2">
    <source>
        <dbReference type="ARBA" id="ARBA00022428"/>
    </source>
</evidence>
<comment type="subcellular location">
    <subcellularLocation>
        <location evidence="8">Cell membrane</location>
        <topology evidence="8">Multi-pass membrane protein</topology>
    </subcellularLocation>
    <subcellularLocation>
        <location evidence="1">Membrane</location>
        <topology evidence="1">Multi-pass membrane protein</topology>
    </subcellularLocation>
</comment>
<dbReference type="Gene3D" id="1.20.120.1780">
    <property type="entry name" value="UbiA prenyltransferase"/>
    <property type="match status" value="1"/>
</dbReference>
<evidence type="ECO:0000313" key="10">
    <source>
        <dbReference type="EMBL" id="GLR16843.1"/>
    </source>
</evidence>
<proteinExistence type="inferred from homology"/>
<dbReference type="Proteomes" id="UP001156666">
    <property type="component" value="Unassembled WGS sequence"/>
</dbReference>
<dbReference type="Pfam" id="PF01040">
    <property type="entry name" value="UbiA"/>
    <property type="match status" value="1"/>
</dbReference>
<dbReference type="PIRSF" id="PIRSF005355">
    <property type="entry name" value="UBIAD1"/>
    <property type="match status" value="1"/>
</dbReference>
<dbReference type="NCBIfam" id="NF004750">
    <property type="entry name" value="PRK06080.1-2"/>
    <property type="match status" value="1"/>
</dbReference>
<evidence type="ECO:0000256" key="1">
    <source>
        <dbReference type="ARBA" id="ARBA00004141"/>
    </source>
</evidence>
<dbReference type="NCBIfam" id="TIGR00751">
    <property type="entry name" value="menA"/>
    <property type="match status" value="1"/>
</dbReference>
<dbReference type="InterPro" id="IPR044878">
    <property type="entry name" value="UbiA_sf"/>
</dbReference>
<comment type="caution">
    <text evidence="10">The sequence shown here is derived from an EMBL/GenBank/DDBJ whole genome shotgun (WGS) entry which is preliminary data.</text>
</comment>
<dbReference type="Gene3D" id="1.10.357.140">
    <property type="entry name" value="UbiA prenyltransferase"/>
    <property type="match status" value="1"/>
</dbReference>
<keyword evidence="3 8" id="KW-1003">Cell membrane</keyword>
<comment type="function">
    <text evidence="8">Conversion of 1,4-dihydroxy-2-naphthoate (DHNA) to demethylmenaquinone (DMK).</text>
</comment>
<dbReference type="GO" id="GO:0042371">
    <property type="term" value="P:vitamin K biosynthetic process"/>
    <property type="evidence" value="ECO:0007669"/>
    <property type="project" value="TreeGrafter"/>
</dbReference>
<accession>A0AA37WDE4</accession>
<dbReference type="CDD" id="cd13962">
    <property type="entry name" value="PT_UbiA_UBIAD1"/>
    <property type="match status" value="1"/>
</dbReference>
<reference evidence="10" key="1">
    <citation type="journal article" date="2014" name="Int. J. Syst. Evol. Microbiol.">
        <title>Complete genome sequence of Corynebacterium casei LMG S-19264T (=DSM 44701T), isolated from a smear-ripened cheese.</title>
        <authorList>
            <consortium name="US DOE Joint Genome Institute (JGI-PGF)"/>
            <person name="Walter F."/>
            <person name="Albersmeier A."/>
            <person name="Kalinowski J."/>
            <person name="Ruckert C."/>
        </authorList>
    </citation>
    <scope>NUCLEOTIDE SEQUENCE</scope>
    <source>
        <strain evidence="10">NBRC 108769</strain>
    </source>
</reference>
<protein>
    <recommendedName>
        <fullName evidence="8 9">1,4-dihydroxy-2-naphthoate octaprenyltransferase</fullName>
        <shortName evidence="8">DHNA-octaprenyltransferase</shortName>
        <ecNumber evidence="8 9">2.5.1.74</ecNumber>
    </recommendedName>
</protein>
<dbReference type="InterPro" id="IPR000537">
    <property type="entry name" value="UbiA_prenyltransferase"/>
</dbReference>
<dbReference type="GO" id="GO:0009234">
    <property type="term" value="P:menaquinone biosynthetic process"/>
    <property type="evidence" value="ECO:0007669"/>
    <property type="project" value="UniProtKB-UniRule"/>
</dbReference>
<keyword evidence="6 8" id="KW-1133">Transmembrane helix</keyword>
<evidence type="ECO:0000256" key="6">
    <source>
        <dbReference type="ARBA" id="ARBA00022989"/>
    </source>
</evidence>
<organism evidence="10 11">
    <name type="scientific">Portibacter lacus</name>
    <dbReference type="NCBI Taxonomy" id="1099794"/>
    <lineage>
        <taxon>Bacteria</taxon>
        <taxon>Pseudomonadati</taxon>
        <taxon>Bacteroidota</taxon>
        <taxon>Saprospiria</taxon>
        <taxon>Saprospirales</taxon>
        <taxon>Haliscomenobacteraceae</taxon>
        <taxon>Portibacter</taxon>
    </lineage>
</organism>
<comment type="pathway">
    <text evidence="8">Quinol/quinone metabolism; menaquinone biosynthesis; menaquinol from 1,4-dihydroxy-2-naphthoate: step 1/2.</text>
</comment>
<keyword evidence="2 8" id="KW-0474">Menaquinone biosynthesis</keyword>
<feature type="transmembrane region" description="Helical" evidence="8">
    <location>
        <begin position="196"/>
        <end position="216"/>
    </location>
</feature>
<gene>
    <name evidence="8 10" type="primary">menA</name>
    <name evidence="10" type="ORF">GCM10007940_14580</name>
</gene>
<keyword evidence="4 8" id="KW-0808">Transferase</keyword>
<dbReference type="HAMAP" id="MF_01937">
    <property type="entry name" value="MenA_1"/>
    <property type="match status" value="1"/>
</dbReference>
<feature type="transmembrane region" description="Helical" evidence="8">
    <location>
        <begin position="12"/>
        <end position="30"/>
    </location>
</feature>
<evidence type="ECO:0000256" key="4">
    <source>
        <dbReference type="ARBA" id="ARBA00022679"/>
    </source>
</evidence>
<evidence type="ECO:0000256" key="7">
    <source>
        <dbReference type="ARBA" id="ARBA00023136"/>
    </source>
</evidence>
<feature type="transmembrane region" description="Helical" evidence="8">
    <location>
        <begin position="70"/>
        <end position="89"/>
    </location>
</feature>
<feature type="transmembrane region" description="Helical" evidence="8">
    <location>
        <begin position="95"/>
        <end position="112"/>
    </location>
</feature>
<dbReference type="GO" id="GO:0046428">
    <property type="term" value="F:1,4-dihydroxy-2-naphthoate polyprenyltransferase activity"/>
    <property type="evidence" value="ECO:0007669"/>
    <property type="project" value="UniProtKB-UniRule"/>
</dbReference>
<sequence length="275" mass="30343">MGSFLAAGFHTFRWDVMVLTIITTLFLQILSNLANDYGDYINGADHKERLGPARAVQSGEITPEAMKKMIIVFVLLSLISGISLLFISLEVNVKFLLFLLLGIASIAAAIYYTMGKSPYGYSGLGDISVFVFFGWVGVCGTYFLHSGSFNPMVLLPATSCSLFSVAVLNINNIRDIDSDKAAGKKSIPVRIGRSKAVSYHFMLLLLGLLCALVFVVLNYEGIWQFLFLLSIPLFVKNYNAVRTYKEPKLIDPFLKQMAISTLIFVILFGVGFIVS</sequence>
<comment type="similarity">
    <text evidence="8">Belongs to the MenA family. Type 1 subfamily.</text>
</comment>
<dbReference type="PANTHER" id="PTHR13929">
    <property type="entry name" value="1,4-DIHYDROXY-2-NAPHTHOATE OCTAPRENYLTRANSFERASE"/>
    <property type="match status" value="1"/>
</dbReference>
<keyword evidence="7 8" id="KW-0472">Membrane</keyword>
<feature type="transmembrane region" description="Helical" evidence="8">
    <location>
        <begin position="124"/>
        <end position="145"/>
    </location>
</feature>
<dbReference type="EC" id="2.5.1.74" evidence="8 9"/>
<keyword evidence="5 8" id="KW-0812">Transmembrane</keyword>
<dbReference type="InterPro" id="IPR004657">
    <property type="entry name" value="MenA"/>
</dbReference>
<evidence type="ECO:0000256" key="8">
    <source>
        <dbReference type="HAMAP-Rule" id="MF_01937"/>
    </source>
</evidence>
<dbReference type="EMBL" id="BSOH01000007">
    <property type="protein sequence ID" value="GLR16843.1"/>
    <property type="molecule type" value="Genomic_DNA"/>
</dbReference>
<evidence type="ECO:0000256" key="5">
    <source>
        <dbReference type="ARBA" id="ARBA00022692"/>
    </source>
</evidence>
<evidence type="ECO:0000256" key="3">
    <source>
        <dbReference type="ARBA" id="ARBA00022475"/>
    </source>
</evidence>
<dbReference type="GO" id="GO:0005886">
    <property type="term" value="C:plasma membrane"/>
    <property type="evidence" value="ECO:0007669"/>
    <property type="project" value="UniProtKB-SubCell"/>
</dbReference>
<evidence type="ECO:0000313" key="11">
    <source>
        <dbReference type="Proteomes" id="UP001156666"/>
    </source>
</evidence>
<dbReference type="AlphaFoldDB" id="A0AA37WDE4"/>
<comment type="catalytic activity">
    <reaction evidence="8">
        <text>an all-trans-polyprenyl diphosphate + 1,4-dihydroxy-2-naphthoate + H(+) = a 2-demethylmenaquinol + CO2 + diphosphate</text>
        <dbReference type="Rhea" id="RHEA:26478"/>
        <dbReference type="Rhea" id="RHEA-COMP:9563"/>
        <dbReference type="Rhea" id="RHEA-COMP:9564"/>
        <dbReference type="ChEBI" id="CHEBI:11173"/>
        <dbReference type="ChEBI" id="CHEBI:15378"/>
        <dbReference type="ChEBI" id="CHEBI:16526"/>
        <dbReference type="ChEBI" id="CHEBI:33019"/>
        <dbReference type="ChEBI" id="CHEBI:55437"/>
        <dbReference type="ChEBI" id="CHEBI:58914"/>
        <dbReference type="EC" id="2.5.1.74"/>
    </reaction>
</comment>
<reference evidence="10" key="2">
    <citation type="submission" date="2023-01" db="EMBL/GenBank/DDBJ databases">
        <title>Draft genome sequence of Portibacter lacus strain NBRC 108769.</title>
        <authorList>
            <person name="Sun Q."/>
            <person name="Mori K."/>
        </authorList>
    </citation>
    <scope>NUCLEOTIDE SEQUENCE</scope>
    <source>
        <strain evidence="10">NBRC 108769</strain>
    </source>
</reference>
<dbReference type="InterPro" id="IPR026046">
    <property type="entry name" value="UBIAD1"/>
</dbReference>
<keyword evidence="11" id="KW-1185">Reference proteome</keyword>
<dbReference type="PANTHER" id="PTHR13929:SF0">
    <property type="entry name" value="UBIA PRENYLTRANSFERASE DOMAIN-CONTAINING PROTEIN 1"/>
    <property type="match status" value="1"/>
</dbReference>
<evidence type="ECO:0000256" key="9">
    <source>
        <dbReference type="NCBIfam" id="TIGR00751"/>
    </source>
</evidence>
<name>A0AA37WDE4_9BACT</name>
<feature type="transmembrane region" description="Helical" evidence="8">
    <location>
        <begin position="253"/>
        <end position="274"/>
    </location>
</feature>